<keyword evidence="3" id="KW-0520">NAD</keyword>
<name>A0A5N0UKR7_9PSEU</name>
<dbReference type="PRINTS" id="PR00081">
    <property type="entry name" value="GDHRDH"/>
</dbReference>
<dbReference type="Gene3D" id="3.40.50.720">
    <property type="entry name" value="NAD(P)-binding Rossmann-like Domain"/>
    <property type="match status" value="1"/>
</dbReference>
<protein>
    <submittedName>
        <fullName evidence="5">SDR family oxidoreductase</fullName>
    </submittedName>
</protein>
<dbReference type="EMBL" id="VMNW02000130">
    <property type="protein sequence ID" value="KAA9149858.1"/>
    <property type="molecule type" value="Genomic_DNA"/>
</dbReference>
<dbReference type="PRINTS" id="PR00080">
    <property type="entry name" value="SDRFAMILY"/>
</dbReference>
<dbReference type="InterPro" id="IPR057326">
    <property type="entry name" value="KR_dom"/>
</dbReference>
<dbReference type="SMART" id="SM00822">
    <property type="entry name" value="PKS_KR"/>
    <property type="match status" value="1"/>
</dbReference>
<evidence type="ECO:0000313" key="5">
    <source>
        <dbReference type="EMBL" id="KAA9149858.1"/>
    </source>
</evidence>
<keyword evidence="2" id="KW-0560">Oxidoreductase</keyword>
<dbReference type="AlphaFoldDB" id="A0A5N0UKR7"/>
<evidence type="ECO:0000256" key="1">
    <source>
        <dbReference type="ARBA" id="ARBA00006484"/>
    </source>
</evidence>
<dbReference type="Pfam" id="PF13561">
    <property type="entry name" value="adh_short_C2"/>
    <property type="match status" value="1"/>
</dbReference>
<proteinExistence type="inferred from homology"/>
<organism evidence="5 6">
    <name type="scientific">Amycolatopsis acidicola</name>
    <dbReference type="NCBI Taxonomy" id="2596893"/>
    <lineage>
        <taxon>Bacteria</taxon>
        <taxon>Bacillati</taxon>
        <taxon>Actinomycetota</taxon>
        <taxon>Actinomycetes</taxon>
        <taxon>Pseudonocardiales</taxon>
        <taxon>Pseudonocardiaceae</taxon>
        <taxon>Amycolatopsis</taxon>
    </lineage>
</organism>
<dbReference type="SUPFAM" id="SSF51735">
    <property type="entry name" value="NAD(P)-binding Rossmann-fold domains"/>
    <property type="match status" value="1"/>
</dbReference>
<dbReference type="PROSITE" id="PS00061">
    <property type="entry name" value="ADH_SHORT"/>
    <property type="match status" value="1"/>
</dbReference>
<keyword evidence="6" id="KW-1185">Reference proteome</keyword>
<evidence type="ECO:0000313" key="6">
    <source>
        <dbReference type="Proteomes" id="UP000319769"/>
    </source>
</evidence>
<comment type="caution">
    <text evidence="5">The sequence shown here is derived from an EMBL/GenBank/DDBJ whole genome shotgun (WGS) entry which is preliminary data.</text>
</comment>
<gene>
    <name evidence="5" type="ORF">FPZ12_042345</name>
</gene>
<dbReference type="NCBIfam" id="NF005559">
    <property type="entry name" value="PRK07231.1"/>
    <property type="match status" value="1"/>
</dbReference>
<dbReference type="GO" id="GO:0016491">
    <property type="term" value="F:oxidoreductase activity"/>
    <property type="evidence" value="ECO:0007669"/>
    <property type="project" value="UniProtKB-KW"/>
</dbReference>
<accession>A0A5N0UKR7</accession>
<evidence type="ECO:0000256" key="3">
    <source>
        <dbReference type="ARBA" id="ARBA00023027"/>
    </source>
</evidence>
<comment type="similarity">
    <text evidence="1">Belongs to the short-chain dehydrogenases/reductases (SDR) family.</text>
</comment>
<dbReference type="OrthoDB" id="7064009at2"/>
<reference evidence="5" key="1">
    <citation type="submission" date="2019-09" db="EMBL/GenBank/DDBJ databases">
        <authorList>
            <person name="Teo W.F.A."/>
            <person name="Duangmal K."/>
        </authorList>
    </citation>
    <scope>NUCLEOTIDE SEQUENCE [LARGE SCALE GENOMIC DNA]</scope>
    <source>
        <strain evidence="5">K81G1</strain>
    </source>
</reference>
<dbReference type="Proteomes" id="UP000319769">
    <property type="component" value="Unassembled WGS sequence"/>
</dbReference>
<dbReference type="InterPro" id="IPR020904">
    <property type="entry name" value="Sc_DH/Rdtase_CS"/>
</dbReference>
<evidence type="ECO:0000259" key="4">
    <source>
        <dbReference type="SMART" id="SM00822"/>
    </source>
</evidence>
<sequence>MVHPERERTESGMQLLAGKSVLVTGAARGLGAAIAEACVRHGANVLVTDILAEELRRTAEALGSQAYPQVLDVTSEASWAAAARVARERFGGLDVLVNNAGLIVGKPLAGQTAADLERSFRVNVTGTFLGLQAFVALHKETGAKAGSVINIASVRGLIGGAGATTYSATKFGVRGLAKSAAVELGPLGIRVNALCPGPIESEMSVGNPQFAGADWGAYAAKLPLGRLGRPSDIGEAAAWLGSDASAFVTGIDLPVDGGLTATSYSIELAS</sequence>
<dbReference type="InterPro" id="IPR002347">
    <property type="entry name" value="SDR_fam"/>
</dbReference>
<dbReference type="PANTHER" id="PTHR24321">
    <property type="entry name" value="DEHYDROGENASES, SHORT CHAIN"/>
    <property type="match status" value="1"/>
</dbReference>
<dbReference type="FunFam" id="3.40.50.720:FF:000084">
    <property type="entry name" value="Short-chain dehydrogenase reductase"/>
    <property type="match status" value="1"/>
</dbReference>
<dbReference type="RefSeq" id="WP_144760867.1">
    <property type="nucleotide sequence ID" value="NZ_VMNW02000130.1"/>
</dbReference>
<dbReference type="InterPro" id="IPR036291">
    <property type="entry name" value="NAD(P)-bd_dom_sf"/>
</dbReference>
<dbReference type="PANTHER" id="PTHR24321:SF8">
    <property type="entry name" value="ESTRADIOL 17-BETA-DEHYDROGENASE 8-RELATED"/>
    <property type="match status" value="1"/>
</dbReference>
<feature type="domain" description="Ketoreductase" evidence="4">
    <location>
        <begin position="19"/>
        <end position="202"/>
    </location>
</feature>
<evidence type="ECO:0000256" key="2">
    <source>
        <dbReference type="ARBA" id="ARBA00023002"/>
    </source>
</evidence>